<protein>
    <submittedName>
        <fullName evidence="4">Deoxynucleotidyltransferase terminal-interacting 2-like</fullName>
    </submittedName>
</protein>
<evidence type="ECO:0000313" key="4">
    <source>
        <dbReference type="EMBL" id="CAB3980547.1"/>
    </source>
</evidence>
<dbReference type="InterPro" id="IPR014810">
    <property type="entry name" value="Fcf2_C"/>
</dbReference>
<feature type="region of interest" description="Disordered" evidence="3">
    <location>
        <begin position="1"/>
        <end position="30"/>
    </location>
</feature>
<dbReference type="Pfam" id="PF08698">
    <property type="entry name" value="Fcf2"/>
    <property type="match status" value="1"/>
</dbReference>
<evidence type="ECO:0000256" key="3">
    <source>
        <dbReference type="SAM" id="MobiDB-lite"/>
    </source>
</evidence>
<evidence type="ECO:0000256" key="1">
    <source>
        <dbReference type="ARBA" id="ARBA00004604"/>
    </source>
</evidence>
<keyword evidence="2" id="KW-0539">Nucleus</keyword>
<proteinExistence type="predicted"/>
<keyword evidence="5" id="KW-1185">Reference proteome</keyword>
<gene>
    <name evidence="4" type="ORF">PACLA_8A079360</name>
</gene>
<dbReference type="PANTHER" id="PTHR21686">
    <property type="entry name" value="DEOXYNUCLEOTIDYLTRANSFERASE TERMINAL-INTERACTING PROTEIN 2"/>
    <property type="match status" value="1"/>
</dbReference>
<dbReference type="AlphaFoldDB" id="A0A7D9HEC8"/>
<dbReference type="GO" id="GO:0006396">
    <property type="term" value="P:RNA processing"/>
    <property type="evidence" value="ECO:0007669"/>
    <property type="project" value="TreeGrafter"/>
</dbReference>
<comment type="subcellular location">
    <subcellularLocation>
        <location evidence="1">Nucleus</location>
        <location evidence="1">Nucleolus</location>
    </subcellularLocation>
</comment>
<evidence type="ECO:0000313" key="5">
    <source>
        <dbReference type="Proteomes" id="UP001152795"/>
    </source>
</evidence>
<evidence type="ECO:0000256" key="2">
    <source>
        <dbReference type="ARBA" id="ARBA00023242"/>
    </source>
</evidence>
<dbReference type="Proteomes" id="UP001152795">
    <property type="component" value="Unassembled WGS sequence"/>
</dbReference>
<feature type="compositionally biased region" description="Basic residues" evidence="3">
    <location>
        <begin position="1"/>
        <end position="10"/>
    </location>
</feature>
<accession>A0A7D9HEC8</accession>
<dbReference type="PANTHER" id="PTHR21686:SF12">
    <property type="entry name" value="DEOXYNUCLEOTIDYLTRANSFERASE TERMINAL-INTERACTING PROTEIN 2"/>
    <property type="match status" value="1"/>
</dbReference>
<organism evidence="4 5">
    <name type="scientific">Paramuricea clavata</name>
    <name type="common">Red gorgonian</name>
    <name type="synonym">Violescent sea-whip</name>
    <dbReference type="NCBI Taxonomy" id="317549"/>
    <lineage>
        <taxon>Eukaryota</taxon>
        <taxon>Metazoa</taxon>
        <taxon>Cnidaria</taxon>
        <taxon>Anthozoa</taxon>
        <taxon>Octocorallia</taxon>
        <taxon>Malacalcyonacea</taxon>
        <taxon>Plexauridae</taxon>
        <taxon>Paramuricea</taxon>
    </lineage>
</organism>
<dbReference type="InterPro" id="IPR039883">
    <property type="entry name" value="Fcf2/DNTTIP2"/>
</dbReference>
<dbReference type="OrthoDB" id="427886at2759"/>
<dbReference type="GO" id="GO:0003723">
    <property type="term" value="F:RNA binding"/>
    <property type="evidence" value="ECO:0007669"/>
    <property type="project" value="TreeGrafter"/>
</dbReference>
<name>A0A7D9HEC8_PARCT</name>
<comment type="caution">
    <text evidence="4">The sequence shown here is derived from an EMBL/GenBank/DDBJ whole genome shotgun (WGS) entry which is preliminary data.</text>
</comment>
<dbReference type="GO" id="GO:0005730">
    <property type="term" value="C:nucleolus"/>
    <property type="evidence" value="ECO:0007669"/>
    <property type="project" value="UniProtKB-SubCell"/>
</dbReference>
<reference evidence="4" key="1">
    <citation type="submission" date="2020-04" db="EMBL/GenBank/DDBJ databases">
        <authorList>
            <person name="Alioto T."/>
            <person name="Alioto T."/>
            <person name="Gomez Garrido J."/>
        </authorList>
    </citation>
    <scope>NUCLEOTIDE SEQUENCE</scope>
    <source>
        <strain evidence="4">A484AB</strain>
    </source>
</reference>
<dbReference type="EMBL" id="CACRXK020000301">
    <property type="protein sequence ID" value="CAB3980547.1"/>
    <property type="molecule type" value="Genomic_DNA"/>
</dbReference>
<sequence length="282" mass="32977">MVRRSARLRNKGCDENGSENEGFDTENGQETLENLVKRTYELIKEKVENNRASSRSDVAIEKEDGQQRAGEFISISSRVKDNVSNCHTLASELNPGLDVNDLYFKMGQSNSKTIPSINKNLTLFNEKQIMKKCVITPDFEKKETAPQYHVTHHALKKQKKKEKKKSAGRNWFDMPAPEMTQELQRDLNILRMRSVLDPKRHYKKNNSKKLPKYFQLGTVVSGPAEFYSSRLPKRERKQTIVESLLADAEFRRYNKRKYLEIQASKERGKKKGFYRRTKRKRR</sequence>